<evidence type="ECO:0000256" key="3">
    <source>
        <dbReference type="SAM" id="MobiDB-lite"/>
    </source>
</evidence>
<feature type="region of interest" description="Disordered" evidence="3">
    <location>
        <begin position="38"/>
        <end position="60"/>
    </location>
</feature>
<dbReference type="Gene3D" id="3.30.450.20">
    <property type="entry name" value="PAS domain"/>
    <property type="match status" value="1"/>
</dbReference>
<gene>
    <name evidence="6" type="ORF">POCULU_LOCUS4505</name>
</gene>
<proteinExistence type="predicted"/>
<dbReference type="SUPFAM" id="SSF57701">
    <property type="entry name" value="Zn2/Cys6 DNA-binding domain"/>
    <property type="match status" value="1"/>
</dbReference>
<feature type="compositionally biased region" description="Polar residues" evidence="3">
    <location>
        <begin position="243"/>
        <end position="259"/>
    </location>
</feature>
<evidence type="ECO:0000256" key="1">
    <source>
        <dbReference type="ARBA" id="ARBA00022723"/>
    </source>
</evidence>
<feature type="region of interest" description="Disordered" evidence="3">
    <location>
        <begin position="204"/>
        <end position="266"/>
    </location>
</feature>
<dbReference type="EMBL" id="CAJVPJ010000588">
    <property type="protein sequence ID" value="CAG8540377.1"/>
    <property type="molecule type" value="Genomic_DNA"/>
</dbReference>
<reference evidence="6" key="1">
    <citation type="submission" date="2021-06" db="EMBL/GenBank/DDBJ databases">
        <authorList>
            <person name="Kallberg Y."/>
            <person name="Tangrot J."/>
            <person name="Rosling A."/>
        </authorList>
    </citation>
    <scope>NUCLEOTIDE SEQUENCE</scope>
    <source>
        <strain evidence="6">IA702</strain>
    </source>
</reference>
<dbReference type="Pfam" id="PF00172">
    <property type="entry name" value="Zn_clus"/>
    <property type="match status" value="1"/>
</dbReference>
<dbReference type="GO" id="GO:0000981">
    <property type="term" value="F:DNA-binding transcription factor activity, RNA polymerase II-specific"/>
    <property type="evidence" value="ECO:0007669"/>
    <property type="project" value="InterPro"/>
</dbReference>
<evidence type="ECO:0000256" key="2">
    <source>
        <dbReference type="ARBA" id="ARBA00023242"/>
    </source>
</evidence>
<feature type="region of interest" description="Disordered" evidence="3">
    <location>
        <begin position="122"/>
        <end position="192"/>
    </location>
</feature>
<dbReference type="InterPro" id="IPR001138">
    <property type="entry name" value="Zn2Cys6_DnaBD"/>
</dbReference>
<dbReference type="CDD" id="cd00067">
    <property type="entry name" value="GAL4"/>
    <property type="match status" value="1"/>
</dbReference>
<protein>
    <submittedName>
        <fullName evidence="6">9931_t:CDS:1</fullName>
    </submittedName>
</protein>
<feature type="region of interest" description="Disordered" evidence="3">
    <location>
        <begin position="465"/>
        <end position="484"/>
    </location>
</feature>
<dbReference type="GO" id="GO:0008270">
    <property type="term" value="F:zinc ion binding"/>
    <property type="evidence" value="ECO:0007669"/>
    <property type="project" value="InterPro"/>
</dbReference>
<dbReference type="SUPFAM" id="SSF55785">
    <property type="entry name" value="PYP-like sensor domain (PAS domain)"/>
    <property type="match status" value="1"/>
</dbReference>
<evidence type="ECO:0000259" key="4">
    <source>
        <dbReference type="PROSITE" id="PS50048"/>
    </source>
</evidence>
<dbReference type="OrthoDB" id="2446569at2759"/>
<dbReference type="InterPro" id="IPR000014">
    <property type="entry name" value="PAS"/>
</dbReference>
<keyword evidence="7" id="KW-1185">Reference proteome</keyword>
<comment type="caution">
    <text evidence="6">The sequence shown here is derived from an EMBL/GenBank/DDBJ whole genome shotgun (WGS) entry which is preliminary data.</text>
</comment>
<keyword evidence="1" id="KW-0479">Metal-binding</keyword>
<dbReference type="PANTHER" id="PTHR47659">
    <property type="entry name" value="ZN(II)2CYS6 TRANSCRIPTION FACTOR (EUROFUNG)-RELATED"/>
    <property type="match status" value="1"/>
</dbReference>
<dbReference type="PANTHER" id="PTHR47659:SF4">
    <property type="entry name" value="ZN(II)2CYS6 TRANSCRIPTION FACTOR (EUROFUNG)"/>
    <property type="match status" value="1"/>
</dbReference>
<dbReference type="CDD" id="cd00130">
    <property type="entry name" value="PAS"/>
    <property type="match status" value="1"/>
</dbReference>
<feature type="domain" description="PAS" evidence="5">
    <location>
        <begin position="261"/>
        <end position="331"/>
    </location>
</feature>
<evidence type="ECO:0000259" key="5">
    <source>
        <dbReference type="PROSITE" id="PS50112"/>
    </source>
</evidence>
<sequence length="579" mass="65093">MTTPLRPEQPYLLPNVSSGSPTPYHFDSSLYPTYAQYSRQATNEPSNHHIATTPPPTNSNIDETNMANANNATTVKRTSKTHVPSACINCKRAHLACDVSRPCKRCIALGRVDTCIDIKHKKRGRPKLKDKKPHPYNTHATRTWTNNPQIHHFLPPTTSNSISSPSSSVTSPPQLSQTSPPQSSPPQELPQRQTPHILPQQLQPSQQYPTCMSPPPQELSPLSPHHQRSPSYIKQQPPPPSSRYVTSYPQPIFTSSTYPQTPPSISPITENPPVIMFLTAADIWCARVSDESLAMLGYYSKELTHKPLLDYVHPSSQDSLRKMVMSLTDNAEKYYNHYHAQTYSPYPPSFREPPLTTQDPGFFALSLDELRYPAANGGYAIEVSDMISLRQRSGEYDLYNVKMHFGGGLGGDLSRKDTWNKLYIVAYFTKTRPGSNNGNTGRVAYGSRPNRALDIDQNRDYIHSQETPLSPQEYSSTSVGIQQSHPDMYQPHQVRSSLTSQPHIPRHEYKPNQQTHNHLAHIGNIQIPRSHNRHNTSRHASSAYSGYIDIGLMRSQERDSNKESGRMSVTSLLCKEVME</sequence>
<dbReference type="InterPro" id="IPR036864">
    <property type="entry name" value="Zn2-C6_fun-type_DNA-bd_sf"/>
</dbReference>
<feature type="compositionally biased region" description="Polar residues" evidence="3">
    <location>
        <begin position="138"/>
        <end position="149"/>
    </location>
</feature>
<dbReference type="SMART" id="SM00066">
    <property type="entry name" value="GAL4"/>
    <property type="match status" value="1"/>
</dbReference>
<feature type="compositionally biased region" description="Low complexity" evidence="3">
    <location>
        <begin position="155"/>
        <end position="181"/>
    </location>
</feature>
<dbReference type="Proteomes" id="UP000789572">
    <property type="component" value="Unassembled WGS sequence"/>
</dbReference>
<dbReference type="InterPro" id="IPR050335">
    <property type="entry name" value="ERT1_acuK_gluconeogen_tf"/>
</dbReference>
<dbReference type="PROSITE" id="PS50112">
    <property type="entry name" value="PAS"/>
    <property type="match status" value="1"/>
</dbReference>
<dbReference type="InterPro" id="IPR035965">
    <property type="entry name" value="PAS-like_dom_sf"/>
</dbReference>
<accession>A0A9N9AU91</accession>
<dbReference type="PROSITE" id="PS50048">
    <property type="entry name" value="ZN2_CY6_FUNGAL_2"/>
    <property type="match status" value="1"/>
</dbReference>
<dbReference type="PROSITE" id="PS00463">
    <property type="entry name" value="ZN2_CY6_FUNGAL_1"/>
    <property type="match status" value="1"/>
</dbReference>
<organism evidence="6 7">
    <name type="scientific">Paraglomus occultum</name>
    <dbReference type="NCBI Taxonomy" id="144539"/>
    <lineage>
        <taxon>Eukaryota</taxon>
        <taxon>Fungi</taxon>
        <taxon>Fungi incertae sedis</taxon>
        <taxon>Mucoromycota</taxon>
        <taxon>Glomeromycotina</taxon>
        <taxon>Glomeromycetes</taxon>
        <taxon>Paraglomerales</taxon>
        <taxon>Paraglomeraceae</taxon>
        <taxon>Paraglomus</taxon>
    </lineage>
</organism>
<feature type="domain" description="Zn(2)-C6 fungal-type" evidence="4">
    <location>
        <begin position="86"/>
        <end position="115"/>
    </location>
</feature>
<evidence type="ECO:0000313" key="6">
    <source>
        <dbReference type="EMBL" id="CAG8540377.1"/>
    </source>
</evidence>
<keyword evidence="2" id="KW-0539">Nucleus</keyword>
<name>A0A9N9AU91_9GLOM</name>
<feature type="compositionally biased region" description="Basic residues" evidence="3">
    <location>
        <begin position="122"/>
        <end position="134"/>
    </location>
</feature>
<dbReference type="AlphaFoldDB" id="A0A9N9AU91"/>
<evidence type="ECO:0000313" key="7">
    <source>
        <dbReference type="Proteomes" id="UP000789572"/>
    </source>
</evidence>